<dbReference type="EnsemblBacteria" id="ABF90309">
    <property type="protein sequence ID" value="ABF90309"/>
    <property type="gene ID" value="MXAN_4124"/>
</dbReference>
<dbReference type="EMBL" id="CP000113">
    <property type="protein sequence ID" value="ABF90309.1"/>
    <property type="molecule type" value="Genomic_DNA"/>
</dbReference>
<accession>Q1D4X3</accession>
<dbReference type="HOGENOM" id="CLU_2899467_0_0_7"/>
<organism evidence="3 4">
    <name type="scientific">Myxococcus xanthus (strain DK1622)</name>
    <dbReference type="NCBI Taxonomy" id="246197"/>
    <lineage>
        <taxon>Bacteria</taxon>
        <taxon>Pseudomonadati</taxon>
        <taxon>Myxococcota</taxon>
        <taxon>Myxococcia</taxon>
        <taxon>Myxococcales</taxon>
        <taxon>Cystobacterineae</taxon>
        <taxon>Myxococcaceae</taxon>
        <taxon>Myxococcus</taxon>
    </lineage>
</organism>
<sequence length="62" mass="6580">MSIAVLGGLSVSTVLSLLVVPAFYVIADRMKTRVGARLGKKPDAESGPHPPRTDEPRPATHD</sequence>
<dbReference type="AlphaFoldDB" id="Q1D4X3"/>
<evidence type="ECO:0000313" key="4">
    <source>
        <dbReference type="Proteomes" id="UP000002402"/>
    </source>
</evidence>
<protein>
    <submittedName>
        <fullName evidence="3">Uncharacterized protein</fullName>
    </submittedName>
</protein>
<dbReference type="eggNOG" id="COG0841">
    <property type="taxonomic scope" value="Bacteria"/>
</dbReference>
<feature type="region of interest" description="Disordered" evidence="1">
    <location>
        <begin position="35"/>
        <end position="62"/>
    </location>
</feature>
<evidence type="ECO:0000313" key="3">
    <source>
        <dbReference type="EMBL" id="ABF90309.1"/>
    </source>
</evidence>
<feature type="transmembrane region" description="Helical" evidence="2">
    <location>
        <begin position="6"/>
        <end position="27"/>
    </location>
</feature>
<keyword evidence="2" id="KW-0472">Membrane</keyword>
<keyword evidence="4" id="KW-1185">Reference proteome</keyword>
<feature type="compositionally biased region" description="Basic and acidic residues" evidence="1">
    <location>
        <begin position="40"/>
        <end position="62"/>
    </location>
</feature>
<keyword evidence="2" id="KW-0812">Transmembrane</keyword>
<evidence type="ECO:0000256" key="1">
    <source>
        <dbReference type="SAM" id="MobiDB-lite"/>
    </source>
</evidence>
<evidence type="ECO:0000256" key="2">
    <source>
        <dbReference type="SAM" id="Phobius"/>
    </source>
</evidence>
<gene>
    <name evidence="3" type="ordered locus">MXAN_4124</name>
</gene>
<keyword evidence="2" id="KW-1133">Transmembrane helix</keyword>
<proteinExistence type="predicted"/>
<dbReference type="KEGG" id="mxa:MXAN_4124"/>
<name>Q1D4X3_MYXXD</name>
<dbReference type="Gene3D" id="1.20.1640.10">
    <property type="entry name" value="Multidrug efflux transporter AcrB transmembrane domain"/>
    <property type="match status" value="1"/>
</dbReference>
<dbReference type="STRING" id="246197.MXAN_4124"/>
<dbReference type="Proteomes" id="UP000002402">
    <property type="component" value="Chromosome"/>
</dbReference>
<reference evidence="3 4" key="1">
    <citation type="journal article" date="2006" name="Proc. Natl. Acad. Sci. U.S.A.">
        <title>Evolution of sensory complexity recorded in a myxobacterial genome.</title>
        <authorList>
            <person name="Goldman B.S."/>
            <person name="Nierman W.C."/>
            <person name="Kaiser D."/>
            <person name="Slater S.C."/>
            <person name="Durkin A.S."/>
            <person name="Eisen J.A."/>
            <person name="Ronning C.M."/>
            <person name="Barbazuk W.B."/>
            <person name="Blanchard M."/>
            <person name="Field C."/>
            <person name="Halling C."/>
            <person name="Hinkle G."/>
            <person name="Iartchuk O."/>
            <person name="Kim H.S."/>
            <person name="Mackenzie C."/>
            <person name="Madupu R."/>
            <person name="Miller N."/>
            <person name="Shvartsbeyn A."/>
            <person name="Sullivan S.A."/>
            <person name="Vaudin M."/>
            <person name="Wiegand R."/>
            <person name="Kaplan H.B."/>
        </authorList>
    </citation>
    <scope>NUCLEOTIDE SEQUENCE [LARGE SCALE GENOMIC DNA]</scope>
    <source>
        <strain evidence="4">DK1622</strain>
    </source>
</reference>